<dbReference type="GO" id="GO:0003677">
    <property type="term" value="F:DNA binding"/>
    <property type="evidence" value="ECO:0007669"/>
    <property type="project" value="UniProtKB-KW"/>
</dbReference>
<dbReference type="InterPro" id="IPR036390">
    <property type="entry name" value="WH_DNA-bd_sf"/>
</dbReference>
<feature type="domain" description="HTH gntR-type" evidence="4">
    <location>
        <begin position="11"/>
        <end position="79"/>
    </location>
</feature>
<dbReference type="PANTHER" id="PTHR38445:SF7">
    <property type="entry name" value="GNTR-FAMILY TRANSCRIPTIONAL REGULATOR"/>
    <property type="match status" value="1"/>
</dbReference>
<keyword evidence="1" id="KW-0805">Transcription regulation</keyword>
<organism evidence="5 6">
    <name type="scientific">Anaerococcus porci</name>
    <dbReference type="NCBI Taxonomy" id="2652269"/>
    <lineage>
        <taxon>Bacteria</taxon>
        <taxon>Bacillati</taxon>
        <taxon>Bacillota</taxon>
        <taxon>Tissierellia</taxon>
        <taxon>Tissierellales</taxon>
        <taxon>Peptoniphilaceae</taxon>
        <taxon>Anaerococcus</taxon>
    </lineage>
</organism>
<name>A0A6N7VVR7_9FIRM</name>
<dbReference type="InterPro" id="IPR036388">
    <property type="entry name" value="WH-like_DNA-bd_sf"/>
</dbReference>
<dbReference type="AlphaFoldDB" id="A0A6N7VVR7"/>
<keyword evidence="6" id="KW-1185">Reference proteome</keyword>
<keyword evidence="2" id="KW-0238">DNA-binding</keyword>
<dbReference type="GO" id="GO:0003700">
    <property type="term" value="F:DNA-binding transcription factor activity"/>
    <property type="evidence" value="ECO:0007669"/>
    <property type="project" value="InterPro"/>
</dbReference>
<dbReference type="InterPro" id="IPR000524">
    <property type="entry name" value="Tscrpt_reg_HTH_GntR"/>
</dbReference>
<dbReference type="Gene3D" id="1.10.10.10">
    <property type="entry name" value="Winged helix-like DNA-binding domain superfamily/Winged helix DNA-binding domain"/>
    <property type="match status" value="1"/>
</dbReference>
<gene>
    <name evidence="5" type="ORF">FYJ26_07085</name>
</gene>
<keyword evidence="3" id="KW-0804">Transcription</keyword>
<dbReference type="SUPFAM" id="SSF46785">
    <property type="entry name" value="Winged helix' DNA-binding domain"/>
    <property type="match status" value="1"/>
</dbReference>
<evidence type="ECO:0000256" key="3">
    <source>
        <dbReference type="ARBA" id="ARBA00023163"/>
    </source>
</evidence>
<dbReference type="CDD" id="cd07377">
    <property type="entry name" value="WHTH_GntR"/>
    <property type="match status" value="1"/>
</dbReference>
<protein>
    <submittedName>
        <fullName evidence="5">GntR family transcriptional regulator</fullName>
    </submittedName>
</protein>
<dbReference type="SMART" id="SM00345">
    <property type="entry name" value="HTH_GNTR"/>
    <property type="match status" value="1"/>
</dbReference>
<reference evidence="5 6" key="1">
    <citation type="submission" date="2019-08" db="EMBL/GenBank/DDBJ databases">
        <title>In-depth cultivation of the pig gut microbiome towards novel bacterial diversity and tailored functional studies.</title>
        <authorList>
            <person name="Wylensek D."/>
            <person name="Hitch T.C.A."/>
            <person name="Clavel T."/>
        </authorList>
    </citation>
    <scope>NUCLEOTIDE SEQUENCE [LARGE SCALE GENOMIC DNA]</scope>
    <source>
        <strain evidence="5 6">WCA-380-WT-2B</strain>
    </source>
</reference>
<accession>A0A6N7VVR7</accession>
<evidence type="ECO:0000259" key="4">
    <source>
        <dbReference type="PROSITE" id="PS50949"/>
    </source>
</evidence>
<sequence>MNIIISNKIDKPIYEQIKDQIKALIIGGKLKEDAALPGMRSLASDLKVSLITTKRAYNDLEAEGFIYTVPAKGSFVKSLNKDFIYEDSLKKIEKSFEDAMNVAKSINLSKDDLIEILDNLYN</sequence>
<dbReference type="Proteomes" id="UP000441925">
    <property type="component" value="Unassembled WGS sequence"/>
</dbReference>
<dbReference type="RefSeq" id="WP_154541023.1">
    <property type="nucleotide sequence ID" value="NZ_JAXDSU010000008.1"/>
</dbReference>
<dbReference type="PANTHER" id="PTHR38445">
    <property type="entry name" value="HTH-TYPE TRANSCRIPTIONAL REPRESSOR YTRA"/>
    <property type="match status" value="1"/>
</dbReference>
<dbReference type="PROSITE" id="PS50949">
    <property type="entry name" value="HTH_GNTR"/>
    <property type="match status" value="1"/>
</dbReference>
<dbReference type="EMBL" id="VULQ01000007">
    <property type="protein sequence ID" value="MSS78163.1"/>
    <property type="molecule type" value="Genomic_DNA"/>
</dbReference>
<comment type="caution">
    <text evidence="5">The sequence shown here is derived from an EMBL/GenBank/DDBJ whole genome shotgun (WGS) entry which is preliminary data.</text>
</comment>
<evidence type="ECO:0000256" key="1">
    <source>
        <dbReference type="ARBA" id="ARBA00023015"/>
    </source>
</evidence>
<evidence type="ECO:0000313" key="6">
    <source>
        <dbReference type="Proteomes" id="UP000441925"/>
    </source>
</evidence>
<evidence type="ECO:0000256" key="2">
    <source>
        <dbReference type="ARBA" id="ARBA00023125"/>
    </source>
</evidence>
<evidence type="ECO:0000313" key="5">
    <source>
        <dbReference type="EMBL" id="MSS78163.1"/>
    </source>
</evidence>
<proteinExistence type="predicted"/>
<dbReference type="Pfam" id="PF00392">
    <property type="entry name" value="GntR"/>
    <property type="match status" value="1"/>
</dbReference>